<protein>
    <submittedName>
        <fullName evidence="1">Uncharacterized protein</fullName>
    </submittedName>
</protein>
<dbReference type="Proteomes" id="UP000479692">
    <property type="component" value="Unassembled WGS sequence"/>
</dbReference>
<evidence type="ECO:0000313" key="1">
    <source>
        <dbReference type="EMBL" id="MUV14155.1"/>
    </source>
</evidence>
<reference evidence="1 2" key="1">
    <citation type="submission" date="2019-12" db="EMBL/GenBank/DDBJ databases">
        <authorList>
            <person name="Xu J."/>
        </authorList>
    </citation>
    <scope>NUCLEOTIDE SEQUENCE [LARGE SCALE GENOMIC DNA]</scope>
    <source>
        <strain evidence="1 2">HX-5-24</strain>
    </source>
</reference>
<dbReference type="EMBL" id="WOXT01000002">
    <property type="protein sequence ID" value="MUV14155.1"/>
    <property type="molecule type" value="Genomic_DNA"/>
</dbReference>
<comment type="caution">
    <text evidence="1">The sequence shown here is derived from an EMBL/GenBank/DDBJ whole genome shotgun (WGS) entry which is preliminary data.</text>
</comment>
<evidence type="ECO:0000313" key="2">
    <source>
        <dbReference type="Proteomes" id="UP000479692"/>
    </source>
</evidence>
<keyword evidence="2" id="KW-1185">Reference proteome</keyword>
<proteinExistence type="predicted"/>
<sequence>MQSATTPRKIVLHSIHGYRPELEVLVAGWMREGVKYVGVVGLDASRIEDAIDDICTGDGADPYFMVTAWHDGDETLADAVFLAEQLSDEFEGPATVVEF</sequence>
<dbReference type="AlphaFoldDB" id="A0A7C9HM20"/>
<accession>A0A7C9HM20</accession>
<organism evidence="1 2">
    <name type="scientific">Noviluteimonas gilva</name>
    <dbReference type="NCBI Taxonomy" id="2682097"/>
    <lineage>
        <taxon>Bacteria</taxon>
        <taxon>Pseudomonadati</taxon>
        <taxon>Pseudomonadota</taxon>
        <taxon>Gammaproteobacteria</taxon>
        <taxon>Lysobacterales</taxon>
        <taxon>Lysobacteraceae</taxon>
        <taxon>Noviluteimonas</taxon>
    </lineage>
</organism>
<gene>
    <name evidence="1" type="ORF">GN331_08010</name>
</gene>
<name>A0A7C9HM20_9GAMM</name>